<dbReference type="RefSeq" id="WP_144731976.1">
    <property type="nucleotide sequence ID" value="NZ_ML675585.1"/>
</dbReference>
<dbReference type="Proteomes" id="UP000315289">
    <property type="component" value="Unassembled WGS sequence"/>
</dbReference>
<dbReference type="OrthoDB" id="6177at2157"/>
<sequence>MSGIDTIVKKFDEFENSMKEGLPKVDERLVIDMLHRMKRDDSPMYTIEIFLKEKPNSDEIRSIITEGLGVMPALYDHGTHIVVAHRFNLQMLEYISNNLNVEKIRGTFTGAGRGASIGPVFERDDKPDY</sequence>
<keyword evidence="2" id="KW-1185">Reference proteome</keyword>
<proteinExistence type="predicted"/>
<reference evidence="1 2" key="1">
    <citation type="journal article" date="2019" name="Front. Microbiol.">
        <title>Ammonia Oxidation by the Arctic Terrestrial Thaumarchaeote Candidatus Nitrosocosmicus arcticus Is Stimulated by Increasing Temperatures.</title>
        <authorList>
            <person name="Alves R.J.E."/>
            <person name="Kerou M."/>
            <person name="Zappe A."/>
            <person name="Bittner R."/>
            <person name="Abby S.S."/>
            <person name="Schmidt H.A."/>
            <person name="Pfeifer K."/>
            <person name="Schleper C."/>
        </authorList>
    </citation>
    <scope>NUCLEOTIDE SEQUENCE [LARGE SCALE GENOMIC DNA]</scope>
    <source>
        <strain evidence="1 2">Kfb</strain>
    </source>
</reference>
<dbReference type="EMBL" id="VOAH01000009">
    <property type="protein sequence ID" value="TVP40208.1"/>
    <property type="molecule type" value="Genomic_DNA"/>
</dbReference>
<organism evidence="1 2">
    <name type="scientific">Candidatus Nitrosocosmicus arcticus</name>
    <dbReference type="NCBI Taxonomy" id="2035267"/>
    <lineage>
        <taxon>Archaea</taxon>
        <taxon>Nitrososphaerota</taxon>
        <taxon>Nitrososphaeria</taxon>
        <taxon>Nitrososphaerales</taxon>
        <taxon>Nitrososphaeraceae</taxon>
        <taxon>Candidatus Nitrosocosmicus</taxon>
    </lineage>
</organism>
<accession>A0A557SUD4</accession>
<name>A0A557SUD4_9ARCH</name>
<evidence type="ECO:0000313" key="1">
    <source>
        <dbReference type="EMBL" id="TVP40208.1"/>
    </source>
</evidence>
<evidence type="ECO:0000313" key="2">
    <source>
        <dbReference type="Proteomes" id="UP000315289"/>
    </source>
</evidence>
<protein>
    <submittedName>
        <fullName evidence="1">Uncharacterized protein</fullName>
    </submittedName>
</protein>
<comment type="caution">
    <text evidence="1">The sequence shown here is derived from an EMBL/GenBank/DDBJ whole genome shotgun (WGS) entry which is preliminary data.</text>
</comment>
<dbReference type="AlphaFoldDB" id="A0A557SUD4"/>
<gene>
    <name evidence="1" type="ORF">NARC_90114</name>
</gene>